<keyword evidence="1" id="KW-0732">Signal</keyword>
<protein>
    <submittedName>
        <fullName evidence="2">YybH family protein</fullName>
    </submittedName>
</protein>
<name>A0ABW0I438_9BACT</name>
<accession>A0ABW0I438</accession>
<organism evidence="2 3">
    <name type="scientific">Larkinella bovis</name>
    <dbReference type="NCBI Taxonomy" id="683041"/>
    <lineage>
        <taxon>Bacteria</taxon>
        <taxon>Pseudomonadati</taxon>
        <taxon>Bacteroidota</taxon>
        <taxon>Cytophagia</taxon>
        <taxon>Cytophagales</taxon>
        <taxon>Spirosomataceae</taxon>
        <taxon>Larkinella</taxon>
    </lineage>
</organism>
<dbReference type="InterPro" id="IPR032710">
    <property type="entry name" value="NTF2-like_dom_sf"/>
</dbReference>
<proteinExistence type="predicted"/>
<sequence>MKSLMLSFLLSAATVAALFSPSYAQKTGDEAAILSVLNNSRLAFDKRDLNGFTSYFIQSPNLYYQVYSGNEHMLLAYGWEAMKRMVGDHLKKEPASLAGKHTASDFRTHINGNMAWVTSMGHLDLGGEKKESRDLFILQKQNGQWKIAALTTQEYTREKLALIK</sequence>
<evidence type="ECO:0000313" key="2">
    <source>
        <dbReference type="EMBL" id="MFC5408074.1"/>
    </source>
</evidence>
<dbReference type="RefSeq" id="WP_379840760.1">
    <property type="nucleotide sequence ID" value="NZ_JBHSMA010000001.1"/>
</dbReference>
<evidence type="ECO:0000313" key="3">
    <source>
        <dbReference type="Proteomes" id="UP001596106"/>
    </source>
</evidence>
<feature type="signal peptide" evidence="1">
    <location>
        <begin position="1"/>
        <end position="24"/>
    </location>
</feature>
<dbReference type="EMBL" id="JBHSMA010000001">
    <property type="protein sequence ID" value="MFC5408074.1"/>
    <property type="molecule type" value="Genomic_DNA"/>
</dbReference>
<dbReference type="Gene3D" id="3.10.450.50">
    <property type="match status" value="1"/>
</dbReference>
<reference evidence="3" key="1">
    <citation type="journal article" date="2019" name="Int. J. Syst. Evol. Microbiol.">
        <title>The Global Catalogue of Microorganisms (GCM) 10K type strain sequencing project: providing services to taxonomists for standard genome sequencing and annotation.</title>
        <authorList>
            <consortium name="The Broad Institute Genomics Platform"/>
            <consortium name="The Broad Institute Genome Sequencing Center for Infectious Disease"/>
            <person name="Wu L."/>
            <person name="Ma J."/>
        </authorList>
    </citation>
    <scope>NUCLEOTIDE SEQUENCE [LARGE SCALE GENOMIC DNA]</scope>
    <source>
        <strain evidence="3">CCUG 55250</strain>
    </source>
</reference>
<dbReference type="SUPFAM" id="SSF54427">
    <property type="entry name" value="NTF2-like"/>
    <property type="match status" value="1"/>
</dbReference>
<dbReference type="Proteomes" id="UP001596106">
    <property type="component" value="Unassembled WGS sequence"/>
</dbReference>
<feature type="chain" id="PRO_5046989598" evidence="1">
    <location>
        <begin position="25"/>
        <end position="164"/>
    </location>
</feature>
<keyword evidence="3" id="KW-1185">Reference proteome</keyword>
<gene>
    <name evidence="2" type="ORF">ACFPMF_02045</name>
</gene>
<comment type="caution">
    <text evidence="2">The sequence shown here is derived from an EMBL/GenBank/DDBJ whole genome shotgun (WGS) entry which is preliminary data.</text>
</comment>
<evidence type="ECO:0000256" key="1">
    <source>
        <dbReference type="SAM" id="SignalP"/>
    </source>
</evidence>